<accession>A7MKQ3</accession>
<evidence type="ECO:0000313" key="1">
    <source>
        <dbReference type="EMBL" id="ABU79370.1"/>
    </source>
</evidence>
<reference evidence="1 2" key="1">
    <citation type="journal article" date="2010" name="PLoS ONE">
        <title>Genome sequence of Cronobacter sakazakii BAA-894 and comparative genomic hybridization analysis with other Cronobacter species.</title>
        <authorList>
            <person name="Kucerova E."/>
            <person name="Clifton S.W."/>
            <person name="Xia X.Q."/>
            <person name="Long F."/>
            <person name="Porwollik S."/>
            <person name="Fulton L."/>
            <person name="Fronick C."/>
            <person name="Minx P."/>
            <person name="Kyung K."/>
            <person name="Warren W."/>
            <person name="Fulton R."/>
            <person name="Feng D."/>
            <person name="Wollam A."/>
            <person name="Shah N."/>
            <person name="Bhonagiri V."/>
            <person name="Nash W.E."/>
            <person name="Hallsworth-Pepin K."/>
            <person name="Wilson R.K."/>
            <person name="McClelland M."/>
            <person name="Forsythe S.J."/>
        </authorList>
    </citation>
    <scope>NUCLEOTIDE SEQUENCE [LARGE SCALE GENOMIC DNA]</scope>
    <source>
        <strain evidence="1 2">ATCC BAA-894</strain>
    </source>
</reference>
<keyword evidence="2" id="KW-1185">Reference proteome</keyword>
<dbReference type="Proteomes" id="UP000000260">
    <property type="component" value="Chromosome"/>
</dbReference>
<organism evidence="1 2">
    <name type="scientific">Cronobacter sakazakii (strain ATCC BAA-894)</name>
    <name type="common">Enterobacter sakazakii</name>
    <dbReference type="NCBI Taxonomy" id="290339"/>
    <lineage>
        <taxon>Bacteria</taxon>
        <taxon>Pseudomonadati</taxon>
        <taxon>Pseudomonadota</taxon>
        <taxon>Gammaproteobacteria</taxon>
        <taxon>Enterobacterales</taxon>
        <taxon>Enterobacteriaceae</taxon>
        <taxon>Cronobacter</taxon>
    </lineage>
</organism>
<proteinExistence type="predicted"/>
<protein>
    <submittedName>
        <fullName evidence="1">Uncharacterized protein</fullName>
    </submittedName>
</protein>
<name>A7MKQ3_CROS8</name>
<gene>
    <name evidence="1" type="ordered locus">ESA_04190</name>
</gene>
<dbReference type="AlphaFoldDB" id="A7MKQ3"/>
<dbReference type="EMBL" id="CP000783">
    <property type="protein sequence ID" value="ABU79370.1"/>
    <property type="molecule type" value="Genomic_DNA"/>
</dbReference>
<dbReference type="KEGG" id="esa:ESA_04190"/>
<evidence type="ECO:0000313" key="2">
    <source>
        <dbReference type="Proteomes" id="UP000000260"/>
    </source>
</evidence>
<sequence length="47" mass="5264">MRYQAAPITECGAHITAHPNSRQSLTLKKPVDRLKSQRYGYFAAEGT</sequence>
<dbReference type="HOGENOM" id="CLU_3167045_0_0_6"/>